<evidence type="ECO:0000313" key="2">
    <source>
        <dbReference type="EMBL" id="ETM02356.1"/>
    </source>
</evidence>
<evidence type="ECO:0000313" key="1">
    <source>
        <dbReference type="EMBL" id="ETL49299.1"/>
    </source>
</evidence>
<evidence type="ECO:0000313" key="3">
    <source>
        <dbReference type="Proteomes" id="UP000053864"/>
    </source>
</evidence>
<reference evidence="1 3" key="2">
    <citation type="submission" date="2013-11" db="EMBL/GenBank/DDBJ databases">
        <title>The Genome Sequence of Phytophthora parasitica CJ05E6.</title>
        <authorList>
            <consortium name="The Broad Institute Genomics Platform"/>
            <person name="Russ C."/>
            <person name="Tyler B."/>
            <person name="Panabieres F."/>
            <person name="Shan W."/>
            <person name="Tripathy S."/>
            <person name="Grunwald N."/>
            <person name="Machado M."/>
            <person name="Johnson C.S."/>
            <person name="Arredondo F."/>
            <person name="Hong C."/>
            <person name="Coffey M."/>
            <person name="Young S.K."/>
            <person name="Zeng Q."/>
            <person name="Gargeya S."/>
            <person name="Fitzgerald M."/>
            <person name="Abouelleil A."/>
            <person name="Alvarado L."/>
            <person name="Chapman S.B."/>
            <person name="Gainer-Dewar J."/>
            <person name="Goldberg J."/>
            <person name="Griggs A."/>
            <person name="Gujja S."/>
            <person name="Hansen M."/>
            <person name="Howarth C."/>
            <person name="Imamovic A."/>
            <person name="Ireland A."/>
            <person name="Larimer J."/>
            <person name="McCowan C."/>
            <person name="Murphy C."/>
            <person name="Pearson M."/>
            <person name="Poon T.W."/>
            <person name="Priest M."/>
            <person name="Roberts A."/>
            <person name="Saif S."/>
            <person name="Shea T."/>
            <person name="Sykes S."/>
            <person name="Wortman J."/>
            <person name="Nusbaum C."/>
            <person name="Birren B."/>
        </authorList>
    </citation>
    <scope>NUCLEOTIDE SEQUENCE [LARGE SCALE GENOMIC DNA]</scope>
    <source>
        <strain evidence="1 3">CJ05E6</strain>
    </source>
</reference>
<name>W2M0I7_PHYNI</name>
<sequence>IASTEATCSAVRCSESSTGITELRSATIDRMPVTSHSGEALHSMRMTGCEYEKLIHTPSHGAQSTETVNPSGIILRRQRRHAPARSINVAASNNGSLQSPRPRNCCQKFRIAVKGSLHPSR</sequence>
<dbReference type="Proteomes" id="UP000053864">
    <property type="component" value="Unassembled WGS sequence"/>
</dbReference>
<dbReference type="AlphaFoldDB" id="W2M0I7"/>
<accession>W2M0I7</accession>
<protein>
    <submittedName>
        <fullName evidence="2">Uncharacterized protein</fullName>
    </submittedName>
</protein>
<proteinExistence type="predicted"/>
<dbReference type="EMBL" id="KI677424">
    <property type="protein sequence ID" value="ETM02356.1"/>
    <property type="molecule type" value="Genomic_DNA"/>
</dbReference>
<dbReference type="EMBL" id="KI670629">
    <property type="protein sequence ID" value="ETL49299.1"/>
    <property type="molecule type" value="Genomic_DNA"/>
</dbReference>
<dbReference type="Proteomes" id="UP000054423">
    <property type="component" value="Unassembled WGS sequence"/>
</dbReference>
<gene>
    <name evidence="1" type="ORF">L916_01195</name>
    <name evidence="2" type="ORF">L917_01167</name>
</gene>
<feature type="non-terminal residue" evidence="2">
    <location>
        <position position="1"/>
    </location>
</feature>
<reference evidence="2" key="1">
    <citation type="submission" date="2013-11" db="EMBL/GenBank/DDBJ databases">
        <title>The Genome Sequence of Phytophthora parasitica CHvinca01.</title>
        <authorList>
            <consortium name="The Broad Institute Genomics Platform"/>
            <person name="Russ C."/>
            <person name="Tyler B."/>
            <person name="Panabieres F."/>
            <person name="Shan W."/>
            <person name="Tripathy S."/>
            <person name="Grunwald N."/>
            <person name="Machado M."/>
            <person name="Johnson C.S."/>
            <person name="Arredondo F."/>
            <person name="Hong C."/>
            <person name="Coffey M."/>
            <person name="Young S.K."/>
            <person name="Zeng Q."/>
            <person name="Gargeya S."/>
            <person name="Fitzgerald M."/>
            <person name="Abouelleil A."/>
            <person name="Alvarado L."/>
            <person name="Chapman S.B."/>
            <person name="Gainer-Dewar J."/>
            <person name="Goldberg J."/>
            <person name="Griggs A."/>
            <person name="Gujja S."/>
            <person name="Hansen M."/>
            <person name="Howarth C."/>
            <person name="Imamovic A."/>
            <person name="Ireland A."/>
            <person name="Larimer J."/>
            <person name="McCowan C."/>
            <person name="Murphy C."/>
            <person name="Pearson M."/>
            <person name="Poon T.W."/>
            <person name="Priest M."/>
            <person name="Roberts A."/>
            <person name="Saif S."/>
            <person name="Shea T."/>
            <person name="Sykes S."/>
            <person name="Wortman J."/>
            <person name="Nusbaum C."/>
            <person name="Birren B."/>
        </authorList>
    </citation>
    <scope>NUCLEOTIDE SEQUENCE [LARGE SCALE GENOMIC DNA]</scope>
    <source>
        <strain evidence="2">CHvinca01</strain>
    </source>
</reference>
<organism evidence="2">
    <name type="scientific">Phytophthora nicotianae</name>
    <name type="common">Potato buckeye rot agent</name>
    <name type="synonym">Phytophthora parasitica</name>
    <dbReference type="NCBI Taxonomy" id="4792"/>
    <lineage>
        <taxon>Eukaryota</taxon>
        <taxon>Sar</taxon>
        <taxon>Stramenopiles</taxon>
        <taxon>Oomycota</taxon>
        <taxon>Peronosporomycetes</taxon>
        <taxon>Peronosporales</taxon>
        <taxon>Peronosporaceae</taxon>
        <taxon>Phytophthora</taxon>
    </lineage>
</organism>